<gene>
    <name evidence="2" type="ORF">LHJ74_22160</name>
</gene>
<evidence type="ECO:0000259" key="1">
    <source>
        <dbReference type="Pfam" id="PF11716"/>
    </source>
</evidence>
<sequence>MPHPYESGAGTGSVLRGGPNAHFKRELDELIDRQLLPCEPPAAEGHPMDIVELDRIAVRESLRIVSAARAADWDRPTPCREWTLRGLVSHMAGQHRGFAAAARGERADLEVWQDAALGASPGEVYRASAQDALDAFGEPGLLQREFWLPEIRPTGSFPAGTAVGFHFIDYVVHSWDAAAALGRTVDFPENVLEAALRVAAQVPDGESRQTPGTAFAPSLPVAADAPLLDRTLALLGRDPGWAPARRPAEQRR</sequence>
<dbReference type="InterPro" id="IPR017517">
    <property type="entry name" value="Maleyloyr_isom"/>
</dbReference>
<dbReference type="RefSeq" id="WP_260219900.1">
    <property type="nucleotide sequence ID" value="NZ_JAJAGO010000010.1"/>
</dbReference>
<dbReference type="InterPro" id="IPR017520">
    <property type="entry name" value="CHP03086"/>
</dbReference>
<dbReference type="Proteomes" id="UP001156389">
    <property type="component" value="Unassembled WGS sequence"/>
</dbReference>
<dbReference type="SUPFAM" id="SSF109854">
    <property type="entry name" value="DinB/YfiT-like putative metalloenzymes"/>
    <property type="match status" value="1"/>
</dbReference>
<keyword evidence="3" id="KW-1185">Reference proteome</keyword>
<accession>A0ABT2JYQ3</accession>
<dbReference type="InterPro" id="IPR024344">
    <property type="entry name" value="MDMPI_metal-binding"/>
</dbReference>
<dbReference type="Gene3D" id="1.20.120.450">
    <property type="entry name" value="dinb family like domain"/>
    <property type="match status" value="1"/>
</dbReference>
<reference evidence="2 3" key="1">
    <citation type="submission" date="2021-10" db="EMBL/GenBank/DDBJ databases">
        <title>Streptomyces gossypii sp. nov., isolated from soil collected from cotton field.</title>
        <authorList>
            <person name="Ge X."/>
            <person name="Chen X."/>
            <person name="Liu W."/>
        </authorList>
    </citation>
    <scope>NUCLEOTIDE SEQUENCE [LARGE SCALE GENOMIC DNA]</scope>
    <source>
        <strain evidence="2 3">N2-109</strain>
    </source>
</reference>
<organism evidence="2 3">
    <name type="scientific">Streptomyces gossypii</name>
    <dbReference type="NCBI Taxonomy" id="2883101"/>
    <lineage>
        <taxon>Bacteria</taxon>
        <taxon>Bacillati</taxon>
        <taxon>Actinomycetota</taxon>
        <taxon>Actinomycetes</taxon>
        <taxon>Kitasatosporales</taxon>
        <taxon>Streptomycetaceae</taxon>
        <taxon>Streptomyces</taxon>
    </lineage>
</organism>
<feature type="domain" description="Mycothiol-dependent maleylpyruvate isomerase metal-binding" evidence="1">
    <location>
        <begin position="57"/>
        <end position="178"/>
    </location>
</feature>
<evidence type="ECO:0000313" key="3">
    <source>
        <dbReference type="Proteomes" id="UP001156389"/>
    </source>
</evidence>
<proteinExistence type="predicted"/>
<protein>
    <submittedName>
        <fullName evidence="2">TIGR03086 family protein</fullName>
    </submittedName>
</protein>
<dbReference type="NCBIfam" id="TIGR03083">
    <property type="entry name" value="maleylpyruvate isomerase family mycothiol-dependent enzyme"/>
    <property type="match status" value="1"/>
</dbReference>
<dbReference type="NCBIfam" id="TIGR03086">
    <property type="entry name" value="TIGR03086 family metal-binding protein"/>
    <property type="match status" value="1"/>
</dbReference>
<dbReference type="InterPro" id="IPR034660">
    <property type="entry name" value="DinB/YfiT-like"/>
</dbReference>
<evidence type="ECO:0000313" key="2">
    <source>
        <dbReference type="EMBL" id="MCT2592579.1"/>
    </source>
</evidence>
<dbReference type="EMBL" id="JAJAGO010000010">
    <property type="protein sequence ID" value="MCT2592579.1"/>
    <property type="molecule type" value="Genomic_DNA"/>
</dbReference>
<comment type="caution">
    <text evidence="2">The sequence shown here is derived from an EMBL/GenBank/DDBJ whole genome shotgun (WGS) entry which is preliminary data.</text>
</comment>
<dbReference type="Pfam" id="PF11716">
    <property type="entry name" value="MDMPI_N"/>
    <property type="match status" value="1"/>
</dbReference>
<name>A0ABT2JYQ3_9ACTN</name>